<comment type="caution">
    <text evidence="2">The sequence shown here is derived from an EMBL/GenBank/DDBJ whole genome shotgun (WGS) entry which is preliminary data.</text>
</comment>
<accession>A0A365H7Z3</accession>
<evidence type="ECO:0000313" key="2">
    <source>
        <dbReference type="EMBL" id="RAY15207.1"/>
    </source>
</evidence>
<evidence type="ECO:0000313" key="3">
    <source>
        <dbReference type="Proteomes" id="UP000251891"/>
    </source>
</evidence>
<evidence type="ECO:0000256" key="1">
    <source>
        <dbReference type="SAM" id="MobiDB-lite"/>
    </source>
</evidence>
<dbReference type="RefSeq" id="WP_111865702.1">
    <property type="nucleotide sequence ID" value="NZ_QLYX01000004.1"/>
</dbReference>
<keyword evidence="3" id="KW-1185">Reference proteome</keyword>
<proteinExistence type="predicted"/>
<protein>
    <submittedName>
        <fullName evidence="2">Uncharacterized protein</fullName>
    </submittedName>
</protein>
<dbReference type="AlphaFoldDB" id="A0A365H7Z3"/>
<dbReference type="EMBL" id="QLYX01000004">
    <property type="protein sequence ID" value="RAY15207.1"/>
    <property type="molecule type" value="Genomic_DNA"/>
</dbReference>
<sequence>MNTDRPGPLDPTPHGGLVERARPTDNPDPAENSKPLTPLVPVVRGWACDQCGGGGLNSAGHTCPGCDGAGHT</sequence>
<dbReference type="OrthoDB" id="3478960at2"/>
<organism evidence="2 3">
    <name type="scientific">Actinomadura craniellae</name>
    <dbReference type="NCBI Taxonomy" id="2231787"/>
    <lineage>
        <taxon>Bacteria</taxon>
        <taxon>Bacillati</taxon>
        <taxon>Actinomycetota</taxon>
        <taxon>Actinomycetes</taxon>
        <taxon>Streptosporangiales</taxon>
        <taxon>Thermomonosporaceae</taxon>
        <taxon>Actinomadura</taxon>
    </lineage>
</organism>
<gene>
    <name evidence="2" type="ORF">DPM19_10840</name>
</gene>
<reference evidence="2 3" key="1">
    <citation type="submission" date="2018-06" db="EMBL/GenBank/DDBJ databases">
        <title>Actinomadura craniellae sp. nov. isolated from marine sponge Craniella sp.</title>
        <authorList>
            <person name="Li L."/>
            <person name="Xu Q.H."/>
            <person name="Lin H.W."/>
            <person name="Lu Y.H."/>
        </authorList>
    </citation>
    <scope>NUCLEOTIDE SEQUENCE [LARGE SCALE GENOMIC DNA]</scope>
    <source>
        <strain evidence="2 3">LHW63021</strain>
    </source>
</reference>
<dbReference type="Proteomes" id="UP000251891">
    <property type="component" value="Unassembled WGS sequence"/>
</dbReference>
<feature type="region of interest" description="Disordered" evidence="1">
    <location>
        <begin position="1"/>
        <end position="37"/>
    </location>
</feature>
<name>A0A365H7Z3_9ACTN</name>